<evidence type="ECO:0000259" key="7">
    <source>
        <dbReference type="Pfam" id="PF18832"/>
    </source>
</evidence>
<dbReference type="Pfam" id="PF12960">
    <property type="entry name" value="DUF3849"/>
    <property type="match status" value="1"/>
</dbReference>
<evidence type="ECO:0000259" key="3">
    <source>
        <dbReference type="Pfam" id="PF08401"/>
    </source>
</evidence>
<dbReference type="InterPro" id="IPR024383">
    <property type="entry name" value="DUF3849"/>
</dbReference>
<keyword evidence="1" id="KW-0175">Coiled coil</keyword>
<evidence type="ECO:0000259" key="4">
    <source>
        <dbReference type="Pfam" id="PF12960"/>
    </source>
</evidence>
<evidence type="ECO:0000256" key="1">
    <source>
        <dbReference type="SAM" id="Coils"/>
    </source>
</evidence>
<evidence type="ECO:0000259" key="6">
    <source>
        <dbReference type="Pfam" id="PF18830"/>
    </source>
</evidence>
<dbReference type="Pfam" id="PF14191">
    <property type="entry name" value="YodL"/>
    <property type="match status" value="1"/>
</dbReference>
<dbReference type="EMBL" id="JBBMEJ010000001">
    <property type="protein sequence ID" value="MEQ2369521.1"/>
    <property type="molecule type" value="Genomic_DNA"/>
</dbReference>
<reference evidence="8 9" key="1">
    <citation type="submission" date="2024-03" db="EMBL/GenBank/DDBJ databases">
        <title>Human intestinal bacterial collection.</title>
        <authorList>
            <person name="Pauvert C."/>
            <person name="Hitch T.C.A."/>
            <person name="Clavel T."/>
        </authorList>
    </citation>
    <scope>NUCLEOTIDE SEQUENCE [LARGE SCALE GENOMIC DNA]</scope>
    <source>
        <strain evidence="8 9">CLA-JM-H16</strain>
    </source>
</reference>
<dbReference type="InterPro" id="IPR041258">
    <property type="entry name" value="LPD18"/>
</dbReference>
<dbReference type="Pfam" id="PF18830">
    <property type="entry name" value="LPD16"/>
    <property type="match status" value="2"/>
</dbReference>
<evidence type="ECO:0000313" key="8">
    <source>
        <dbReference type="EMBL" id="MEQ2369521.1"/>
    </source>
</evidence>
<feature type="compositionally biased region" description="Basic and acidic residues" evidence="2">
    <location>
        <begin position="1523"/>
        <end position="1565"/>
    </location>
</feature>
<keyword evidence="9" id="KW-1185">Reference proteome</keyword>
<feature type="domain" description="Large polyvalent protein-associated" evidence="6">
    <location>
        <begin position="1002"/>
        <end position="1078"/>
    </location>
</feature>
<feature type="region of interest" description="Disordered" evidence="2">
    <location>
        <begin position="1523"/>
        <end position="1601"/>
    </location>
</feature>
<feature type="compositionally biased region" description="Basic and acidic residues" evidence="2">
    <location>
        <begin position="1574"/>
        <end position="1601"/>
    </location>
</feature>
<evidence type="ECO:0000313" key="9">
    <source>
        <dbReference type="Proteomes" id="UP001473063"/>
    </source>
</evidence>
<dbReference type="InterPro" id="IPR040568">
    <property type="entry name" value="LPD16"/>
</dbReference>
<dbReference type="Proteomes" id="UP001473063">
    <property type="component" value="Unassembled WGS sequence"/>
</dbReference>
<dbReference type="InterPro" id="IPR013610">
    <property type="entry name" value="ArdC_N"/>
</dbReference>
<proteinExistence type="predicted"/>
<organism evidence="8 9">
    <name type="scientific">Blautia aquisgranensis</name>
    <dbReference type="NCBI Taxonomy" id="3133153"/>
    <lineage>
        <taxon>Bacteria</taxon>
        <taxon>Bacillati</taxon>
        <taxon>Bacillota</taxon>
        <taxon>Clostridia</taxon>
        <taxon>Lachnospirales</taxon>
        <taxon>Lachnospiraceae</taxon>
        <taxon>Blautia</taxon>
    </lineage>
</organism>
<accession>A0ABV1BBA9</accession>
<feature type="domain" description="Large polyvalent protein-associated" evidence="6">
    <location>
        <begin position="1122"/>
        <end position="1188"/>
    </location>
</feature>
<dbReference type="Pfam" id="PF08401">
    <property type="entry name" value="ArdcN"/>
    <property type="match status" value="1"/>
</dbReference>
<sequence>MANNIEKQLKEISERLEQGVKEIFTSERYTEYLNTMSKFHNYSFNNTLLITMQKPEATLVAGYQAWQKKFNRQVKRGEKGIQIIAPAPFKEKQEIEKTDPETGEIVIGEDGQPETEVVERVITKFRVTTVFDVSQTTGEPIPEFEVSELDGDVLIYHDFMESLKMVAPVPIRFIEIDGEAKGFYQLVDKYIAIQPGMSEAQTMKTAVHETAHAVLHDRDQMEAEGIVKDQLTREVEAESVAYVVCNHFGLDTSEYSFSYIASWSSGKNMKELRASMDTIRKTSADMIGQIEEKLKELQIERAEQEADVVEQTEEMSAMQYAEQTINRLEQERTIFSNDQRNLIVNFAYKLDDREAMEKLAENLAESILDGNREAVLKLIGEAEEQIESLPDSMIGLSELHEAGFYSESMLPLTRERAVELHHEGVTVYGLTGAVGGQEQSQRIMNLELDILQHDGLFGVTKFEWENYRRSQETIMTPEEKAKIKETLLLESDGNRYGIYQINSRQEERGYQFLSLEAAKEMGFTVDGKDYQMVYSERLRDATTLDNLFERFNIERPNDFTGHSMSVSDVIIMNRGGRLTAYYVDSFGFTELPDFVAQRAEMLNANPVKAYPEVYMGTLEKAMQERNVDAYLDSRKLNIDCKNAIEQAITEGFDGMRLNPDAAVGVFEKYGEERVAFVLANTLKQLSYDGRFSDGNKRWADGIDIPENISRGMDLNRDYIVGSHPAVLNGFIDMARKEIRTRKLEEVLGVKNQHITETTRGYDAEGHTGTWYAMDMKTYHGERFFQMRNEEYGQDVADIIVSENGTLVAEDIWHGFDEGAREAISEYLEENGATVYDLIDLPDQATVILADGTVMKIMEQQPISTDTWEPTLTGQNLRGEEQKFSFFEIHKVRENNGIDLKMPENHYIDQYYVIEDLAAKGGMKIERYKDLGAALGAYYSLPNHKMKALGIENTAPLRGSLDFIQCKNGIDTLIYDCQEVEGWLNPQIYNTFKEIGNSLAVHDTEIAYQIGDQYFTIQTVEDGYDYTFYDKDYLELDGGVYDDPTISITEAMENILEEEGLSIEDASVMDYEEMYAEIEYAEEERLEKIQFERTCPKAFFDGYDREAALKSYEGITVQFKMSGMYLTVQPTEDGYKYLVYDQELHEISGDACGNPEDSIQKAMYASLKNEGLEDVECVKVDDREFRDKVISHSKEVLASGDVRFTSELGRCETALNGMDRAEIEYEVLFHARAVLEEMGLENEVTLIGARVHGSRSRDDLYRADSDLDVVLSYRGNIREDSFFNELNSYGMAIAGIKVDINPILEERITLAEYIKESEAYLDQQEIRKLAVDLDNFSYEYDTYEYKDTVENREEQVEKLTEDILNKETAGLKDWLTEVAEESDIDSDVITARSLLSRLENAETFSIFTRQPEQEQPEATITFYVAECMEFPVMGEYHNNLTLEEAIKIYESIPADRLHGGKGIGFDLQDGDKDYSGEYELMCWDRVDRELIDMIPHYKESPLVQKAINDMEKYLNEKHGKVQEAEQTVEVKQEVSEAPVKKESVSVEENQTQKKEPAKGERGELKKSVLQSLKEFQARAKAQEQKNKEAEKSKAHKKGDVEL</sequence>
<feature type="domain" description="DUF3849" evidence="4">
    <location>
        <begin position="613"/>
        <end position="737"/>
    </location>
</feature>
<gene>
    <name evidence="8" type="ORF">WMO28_00920</name>
</gene>
<feature type="domain" description="YodL-like" evidence="5">
    <location>
        <begin position="496"/>
        <end position="594"/>
    </location>
</feature>
<evidence type="ECO:0000256" key="2">
    <source>
        <dbReference type="SAM" id="MobiDB-lite"/>
    </source>
</evidence>
<protein>
    <submittedName>
        <fullName evidence="8">DUF3849 domain-containing protein</fullName>
    </submittedName>
</protein>
<feature type="coiled-coil region" evidence="1">
    <location>
        <begin position="287"/>
        <end position="314"/>
    </location>
</feature>
<name>A0ABV1BBA9_9FIRM</name>
<dbReference type="RefSeq" id="WP_015541266.1">
    <property type="nucleotide sequence ID" value="NZ_JBBMEJ010000001.1"/>
</dbReference>
<dbReference type="InterPro" id="IPR025923">
    <property type="entry name" value="YodL-like_dom"/>
</dbReference>
<comment type="caution">
    <text evidence="8">The sequence shown here is derived from an EMBL/GenBank/DDBJ whole genome shotgun (WGS) entry which is preliminary data.</text>
</comment>
<feature type="domain" description="N-terminal" evidence="3">
    <location>
        <begin position="6"/>
        <end position="131"/>
    </location>
</feature>
<evidence type="ECO:0000259" key="5">
    <source>
        <dbReference type="Pfam" id="PF14191"/>
    </source>
</evidence>
<feature type="domain" description="Large polyvalent protein-associated" evidence="7">
    <location>
        <begin position="751"/>
        <end position="831"/>
    </location>
</feature>
<dbReference type="Pfam" id="PF18832">
    <property type="entry name" value="LPD18"/>
    <property type="match status" value="1"/>
</dbReference>